<dbReference type="EMBL" id="CP036525">
    <property type="protein sequence ID" value="QDT06101.1"/>
    <property type="molecule type" value="Genomic_DNA"/>
</dbReference>
<dbReference type="OrthoDB" id="9782128at2"/>
<protein>
    <submittedName>
        <fullName evidence="1">Phosphoglycerate mutase</fullName>
    </submittedName>
</protein>
<dbReference type="GO" id="GO:0016791">
    <property type="term" value="F:phosphatase activity"/>
    <property type="evidence" value="ECO:0007669"/>
    <property type="project" value="TreeGrafter"/>
</dbReference>
<dbReference type="CDD" id="cd07067">
    <property type="entry name" value="HP_PGM_like"/>
    <property type="match status" value="1"/>
</dbReference>
<reference evidence="1 2" key="1">
    <citation type="submission" date="2019-02" db="EMBL/GenBank/DDBJ databases">
        <title>Deep-cultivation of Planctomycetes and their phenomic and genomic characterization uncovers novel biology.</title>
        <authorList>
            <person name="Wiegand S."/>
            <person name="Jogler M."/>
            <person name="Boedeker C."/>
            <person name="Pinto D."/>
            <person name="Vollmers J."/>
            <person name="Rivas-Marin E."/>
            <person name="Kohn T."/>
            <person name="Peeters S.H."/>
            <person name="Heuer A."/>
            <person name="Rast P."/>
            <person name="Oberbeckmann S."/>
            <person name="Bunk B."/>
            <person name="Jeske O."/>
            <person name="Meyerdierks A."/>
            <person name="Storesund J.E."/>
            <person name="Kallscheuer N."/>
            <person name="Luecker S."/>
            <person name="Lage O.M."/>
            <person name="Pohl T."/>
            <person name="Merkel B.J."/>
            <person name="Hornburger P."/>
            <person name="Mueller R.-W."/>
            <person name="Bruemmer F."/>
            <person name="Labrenz M."/>
            <person name="Spormann A.M."/>
            <person name="Op den Camp H."/>
            <person name="Overmann J."/>
            <person name="Amann R."/>
            <person name="Jetten M.S.M."/>
            <person name="Mascher T."/>
            <person name="Medema M.H."/>
            <person name="Devos D.P."/>
            <person name="Kaster A.-K."/>
            <person name="Ovreas L."/>
            <person name="Rohde M."/>
            <person name="Galperin M.Y."/>
            <person name="Jogler C."/>
        </authorList>
    </citation>
    <scope>NUCLEOTIDE SEQUENCE [LARGE SCALE GENOMIC DNA]</scope>
    <source>
        <strain evidence="1 2">K22_7</strain>
    </source>
</reference>
<proteinExistence type="predicted"/>
<evidence type="ECO:0000313" key="2">
    <source>
        <dbReference type="Proteomes" id="UP000318538"/>
    </source>
</evidence>
<evidence type="ECO:0000313" key="1">
    <source>
        <dbReference type="EMBL" id="QDT06101.1"/>
    </source>
</evidence>
<gene>
    <name evidence="1" type="ORF">K227x_45080</name>
</gene>
<dbReference type="PANTHER" id="PTHR48100">
    <property type="entry name" value="BROAD-SPECIFICITY PHOSPHATASE YOR283W-RELATED"/>
    <property type="match status" value="1"/>
</dbReference>
<name>A0A517NG59_9BACT</name>
<keyword evidence="2" id="KW-1185">Reference proteome</keyword>
<dbReference type="KEGG" id="rlc:K227x_45080"/>
<dbReference type="PANTHER" id="PTHR48100:SF1">
    <property type="entry name" value="HISTIDINE PHOSPHATASE FAMILY PROTEIN-RELATED"/>
    <property type="match status" value="1"/>
</dbReference>
<dbReference type="Pfam" id="PF00300">
    <property type="entry name" value="His_Phos_1"/>
    <property type="match status" value="2"/>
</dbReference>
<accession>A0A517NG59</accession>
<dbReference type="RefSeq" id="WP_145172559.1">
    <property type="nucleotide sequence ID" value="NZ_CP036525.1"/>
</dbReference>
<dbReference type="InterPro" id="IPR050275">
    <property type="entry name" value="PGM_Phosphatase"/>
</dbReference>
<dbReference type="SUPFAM" id="SSF53254">
    <property type="entry name" value="Phosphoglycerate mutase-like"/>
    <property type="match status" value="1"/>
</dbReference>
<sequence>MQLYLVRHAESENNARPAYLRVEDPGITAVGRLQAQHLADWVRTMAFDHLITSPFLRTLQTTRYVTDATGAPVSIWDNVYERGGCFRGHGPDATEGGIGLGRSGVIRHVVAQADRCTVDSSIGEAGWWAGKPRETDDEAEVRATTVVQRFAETFGDSQDVVVAIIHADLKRAMLRHMLAPGADAGLFGALRNVGVTKLDFSAGTWQLDWFNSVTHLPSKLITGNES</sequence>
<dbReference type="Proteomes" id="UP000318538">
    <property type="component" value="Chromosome"/>
</dbReference>
<dbReference type="InterPro" id="IPR013078">
    <property type="entry name" value="His_Pase_superF_clade-1"/>
</dbReference>
<dbReference type="Gene3D" id="3.40.50.1240">
    <property type="entry name" value="Phosphoglycerate mutase-like"/>
    <property type="match status" value="1"/>
</dbReference>
<dbReference type="SMART" id="SM00855">
    <property type="entry name" value="PGAM"/>
    <property type="match status" value="1"/>
</dbReference>
<dbReference type="AlphaFoldDB" id="A0A517NG59"/>
<dbReference type="InterPro" id="IPR029033">
    <property type="entry name" value="His_PPase_superfam"/>
</dbReference>
<dbReference type="GO" id="GO:0005737">
    <property type="term" value="C:cytoplasm"/>
    <property type="evidence" value="ECO:0007669"/>
    <property type="project" value="TreeGrafter"/>
</dbReference>
<organism evidence="1 2">
    <name type="scientific">Rubripirellula lacrimiformis</name>
    <dbReference type="NCBI Taxonomy" id="1930273"/>
    <lineage>
        <taxon>Bacteria</taxon>
        <taxon>Pseudomonadati</taxon>
        <taxon>Planctomycetota</taxon>
        <taxon>Planctomycetia</taxon>
        <taxon>Pirellulales</taxon>
        <taxon>Pirellulaceae</taxon>
        <taxon>Rubripirellula</taxon>
    </lineage>
</organism>